<organism evidence="1 2">
    <name type="scientific">Rugosimonospora acidiphila</name>
    <dbReference type="NCBI Taxonomy" id="556531"/>
    <lineage>
        <taxon>Bacteria</taxon>
        <taxon>Bacillati</taxon>
        <taxon>Actinomycetota</taxon>
        <taxon>Actinomycetes</taxon>
        <taxon>Micromonosporales</taxon>
        <taxon>Micromonosporaceae</taxon>
        <taxon>Rugosimonospora</taxon>
    </lineage>
</organism>
<evidence type="ECO:0000313" key="1">
    <source>
        <dbReference type="EMBL" id="GAA5195584.1"/>
    </source>
</evidence>
<accession>A0ABP9SJ58</accession>
<comment type="caution">
    <text evidence="1">The sequence shown here is derived from an EMBL/GenBank/DDBJ whole genome shotgun (WGS) entry which is preliminary data.</text>
</comment>
<protein>
    <submittedName>
        <fullName evidence="1">Uncharacterized protein</fullName>
    </submittedName>
</protein>
<dbReference type="EMBL" id="BAABJQ010000024">
    <property type="protein sequence ID" value="GAA5195584.1"/>
    <property type="molecule type" value="Genomic_DNA"/>
</dbReference>
<keyword evidence="2" id="KW-1185">Reference proteome</keyword>
<dbReference type="Proteomes" id="UP001501570">
    <property type="component" value="Unassembled WGS sequence"/>
</dbReference>
<reference evidence="2" key="1">
    <citation type="journal article" date="2019" name="Int. J. Syst. Evol. Microbiol.">
        <title>The Global Catalogue of Microorganisms (GCM) 10K type strain sequencing project: providing services to taxonomists for standard genome sequencing and annotation.</title>
        <authorList>
            <consortium name="The Broad Institute Genomics Platform"/>
            <consortium name="The Broad Institute Genome Sequencing Center for Infectious Disease"/>
            <person name="Wu L."/>
            <person name="Ma J."/>
        </authorList>
    </citation>
    <scope>NUCLEOTIDE SEQUENCE [LARGE SCALE GENOMIC DNA]</scope>
    <source>
        <strain evidence="2">JCM 18304</strain>
    </source>
</reference>
<dbReference type="RefSeq" id="WP_345635705.1">
    <property type="nucleotide sequence ID" value="NZ_BAABJQ010000024.1"/>
</dbReference>
<name>A0ABP9SJ58_9ACTN</name>
<gene>
    <name evidence="1" type="ORF">GCM10023322_62590</name>
</gene>
<proteinExistence type="predicted"/>
<evidence type="ECO:0000313" key="2">
    <source>
        <dbReference type="Proteomes" id="UP001501570"/>
    </source>
</evidence>
<sequence length="41" mass="4120">MAEDALAQFDRAAAVADAVIAATTRATAADRLAAFAGRKVA</sequence>